<feature type="transmembrane region" description="Helical" evidence="2">
    <location>
        <begin position="340"/>
        <end position="359"/>
    </location>
</feature>
<evidence type="ECO:0000256" key="2">
    <source>
        <dbReference type="SAM" id="Phobius"/>
    </source>
</evidence>
<reference evidence="3 4" key="1">
    <citation type="journal article" date="2018" name="Mol. Ecol.">
        <title>The obligate alkalophilic soda-lake fungus Sodiomyces alkalinus has shifted to a protein diet.</title>
        <authorList>
            <person name="Grum-Grzhimaylo A.A."/>
            <person name="Falkoski D.L."/>
            <person name="van den Heuvel J."/>
            <person name="Valero-Jimenez C.A."/>
            <person name="Min B."/>
            <person name="Choi I.G."/>
            <person name="Lipzen A."/>
            <person name="Daum C.G."/>
            <person name="Aanen D.K."/>
            <person name="Tsang A."/>
            <person name="Henrissat B."/>
            <person name="Bilanenko E.N."/>
            <person name="de Vries R.P."/>
            <person name="van Kan J.A.L."/>
            <person name="Grigoriev I.V."/>
            <person name="Debets A.J.M."/>
        </authorList>
    </citation>
    <scope>NUCLEOTIDE SEQUENCE [LARGE SCALE GENOMIC DNA]</scope>
    <source>
        <strain evidence="3 4">F11</strain>
    </source>
</reference>
<dbReference type="STRING" id="1314773.A0A3N2PJA2"/>
<dbReference type="Proteomes" id="UP000272025">
    <property type="component" value="Unassembled WGS sequence"/>
</dbReference>
<feature type="compositionally biased region" description="Polar residues" evidence="1">
    <location>
        <begin position="488"/>
        <end position="499"/>
    </location>
</feature>
<evidence type="ECO:0000313" key="4">
    <source>
        <dbReference type="Proteomes" id="UP000272025"/>
    </source>
</evidence>
<dbReference type="EMBL" id="ML119068">
    <property type="protein sequence ID" value="ROT34599.1"/>
    <property type="molecule type" value="Genomic_DNA"/>
</dbReference>
<feature type="region of interest" description="Disordered" evidence="1">
    <location>
        <begin position="33"/>
        <end position="91"/>
    </location>
</feature>
<evidence type="ECO:0000313" key="3">
    <source>
        <dbReference type="EMBL" id="ROT34599.1"/>
    </source>
</evidence>
<dbReference type="RefSeq" id="XP_028462405.1">
    <property type="nucleotide sequence ID" value="XM_028615228.1"/>
</dbReference>
<feature type="transmembrane region" description="Helical" evidence="2">
    <location>
        <begin position="268"/>
        <end position="291"/>
    </location>
</feature>
<keyword evidence="2" id="KW-0812">Transmembrane</keyword>
<evidence type="ECO:0000256" key="1">
    <source>
        <dbReference type="SAM" id="MobiDB-lite"/>
    </source>
</evidence>
<dbReference type="AlphaFoldDB" id="A0A3N2PJA2"/>
<name>A0A3N2PJA2_SODAK</name>
<feature type="compositionally biased region" description="Low complexity" evidence="1">
    <location>
        <begin position="414"/>
        <end position="424"/>
    </location>
</feature>
<accession>A0A3N2PJA2</accession>
<feature type="region of interest" description="Disordered" evidence="1">
    <location>
        <begin position="401"/>
        <end position="437"/>
    </location>
</feature>
<gene>
    <name evidence="3" type="ORF">SODALDRAFT_382395</name>
</gene>
<feature type="transmembrane region" description="Helical" evidence="2">
    <location>
        <begin position="229"/>
        <end position="248"/>
    </location>
</feature>
<keyword evidence="2" id="KW-0472">Membrane</keyword>
<protein>
    <submittedName>
        <fullName evidence="3">Uncharacterized protein</fullName>
    </submittedName>
</protein>
<proteinExistence type="predicted"/>
<dbReference type="OrthoDB" id="3531381at2759"/>
<feature type="region of interest" description="Disordered" evidence="1">
    <location>
        <begin position="488"/>
        <end position="523"/>
    </location>
</feature>
<keyword evidence="4" id="KW-1185">Reference proteome</keyword>
<feature type="transmembrane region" description="Helical" evidence="2">
    <location>
        <begin position="303"/>
        <end position="328"/>
    </location>
</feature>
<dbReference type="GeneID" id="39583705"/>
<sequence length="523" mass="57064">MAPNLRLVTACHCNFLPQGTCFPAEVVDGRGVRSVEPSDVPGSRRSTDVSDQSSASSPPRPTLECGLDPRPSSLAPPPSTPRTETDPPNYAGVHCIPRGGHSAQLETMEANGRLVTLVTRHMLAFDRRLQYCQPPKVDEHTHTPCAYGARITEYMNIISWNRPPILLQCLFPVIHITVGRITSSPILPVMGRMKNEVDSMSDSLESLETKSSMSGSANSLLTQPKPFNLILLSVLFFLLLASIGGLSTSAVEFKQPSTVRGTGVTQSFVLFSSLISPLYLFLHIIVSFGNYQSSRQSLQAPVVSWAVILARISLILWVVTLVLTAITVSHPQSNSVITRSNLALATFGVTCLAILVFTMEMTTKPFELPFTPRKSTVTCLVRSFEDDFKCEPTIGHHCRTMTLDSVSSGGSGRSGRSSRCSRSSSSRKRAVPVPCNRVSTILEEETQSRVGSETPDRPMMPEPCHVPPPGTAWARDWEQLAVETGVHRNNSVSDYGSTVESDDAVDQRWHLRQPPPAIVVTSS</sequence>
<organism evidence="3 4">
    <name type="scientific">Sodiomyces alkalinus (strain CBS 110278 / VKM F-3762 / F11)</name>
    <name type="common">Alkaliphilic filamentous fungus</name>
    <dbReference type="NCBI Taxonomy" id="1314773"/>
    <lineage>
        <taxon>Eukaryota</taxon>
        <taxon>Fungi</taxon>
        <taxon>Dikarya</taxon>
        <taxon>Ascomycota</taxon>
        <taxon>Pezizomycotina</taxon>
        <taxon>Sordariomycetes</taxon>
        <taxon>Hypocreomycetidae</taxon>
        <taxon>Glomerellales</taxon>
        <taxon>Plectosphaerellaceae</taxon>
        <taxon>Sodiomyces</taxon>
    </lineage>
</organism>
<keyword evidence="2" id="KW-1133">Transmembrane helix</keyword>